<dbReference type="RefSeq" id="WP_354700387.1">
    <property type="nucleotide sequence ID" value="NZ_CP114014.1"/>
</dbReference>
<feature type="transmembrane region" description="Helical" evidence="2">
    <location>
        <begin position="33"/>
        <end position="56"/>
    </location>
</feature>
<protein>
    <submittedName>
        <fullName evidence="3">Uncharacterized protein</fullName>
    </submittedName>
</protein>
<feature type="transmembrane region" description="Helical" evidence="2">
    <location>
        <begin position="6"/>
        <end position="26"/>
    </location>
</feature>
<dbReference type="AlphaFoldDB" id="A0AAU7AQI5"/>
<feature type="region of interest" description="Disordered" evidence="1">
    <location>
        <begin position="83"/>
        <end position="130"/>
    </location>
</feature>
<name>A0AAU7AQI5_9ACTN</name>
<accession>A0AAU7AQI5</accession>
<evidence type="ECO:0000256" key="2">
    <source>
        <dbReference type="SAM" id="Phobius"/>
    </source>
</evidence>
<proteinExistence type="predicted"/>
<keyword evidence="2" id="KW-0472">Membrane</keyword>
<keyword evidence="2" id="KW-0812">Transmembrane</keyword>
<dbReference type="EMBL" id="CP114014">
    <property type="protein sequence ID" value="XAY03837.1"/>
    <property type="molecule type" value="Genomic_DNA"/>
</dbReference>
<sequence>MTTPWILLSLFTVAGTATLVVSPVGFDRALVGSYIAIIILTFAAFLAFVSYSLIKVALHEDSRFACVAALLLALALFVTGRRNDGPARAEETSDSDDEDGGQRRRNRPGPPEDPGPPAPPAPDGPSLDWDAFDGARHEWERVPAGVC</sequence>
<reference evidence="3" key="1">
    <citation type="submission" date="2022-12" db="EMBL/GenBank/DDBJ databases">
        <title>Paraconexibacter alkalitolerans sp. nov. and Baekduia alba sp. nov., isolated from soil and emended description of the genera Paraconexibacter (Chun et al., 2020) and Baekduia (An et al., 2020).</title>
        <authorList>
            <person name="Vieira S."/>
            <person name="Huber K.J."/>
            <person name="Geppert A."/>
            <person name="Wolf J."/>
            <person name="Neumann-Schaal M."/>
            <person name="Muesken M."/>
            <person name="Overmann J."/>
        </authorList>
    </citation>
    <scope>NUCLEOTIDE SEQUENCE</scope>
    <source>
        <strain evidence="3">AEG42_29</strain>
    </source>
</reference>
<feature type="compositionally biased region" description="Pro residues" evidence="1">
    <location>
        <begin position="108"/>
        <end position="123"/>
    </location>
</feature>
<organism evidence="3">
    <name type="scientific">Paraconexibacter sp. AEG42_29</name>
    <dbReference type="NCBI Taxonomy" id="2997339"/>
    <lineage>
        <taxon>Bacteria</taxon>
        <taxon>Bacillati</taxon>
        <taxon>Actinomycetota</taxon>
        <taxon>Thermoleophilia</taxon>
        <taxon>Solirubrobacterales</taxon>
        <taxon>Paraconexibacteraceae</taxon>
        <taxon>Paraconexibacter</taxon>
    </lineage>
</organism>
<feature type="transmembrane region" description="Helical" evidence="2">
    <location>
        <begin position="62"/>
        <end position="79"/>
    </location>
</feature>
<dbReference type="KEGG" id="parq:DSM112329_00660"/>
<gene>
    <name evidence="3" type="ORF">DSM112329_00660</name>
</gene>
<evidence type="ECO:0000256" key="1">
    <source>
        <dbReference type="SAM" id="MobiDB-lite"/>
    </source>
</evidence>
<keyword evidence="2" id="KW-1133">Transmembrane helix</keyword>
<evidence type="ECO:0000313" key="3">
    <source>
        <dbReference type="EMBL" id="XAY03837.1"/>
    </source>
</evidence>